<dbReference type="AlphaFoldDB" id="D6ZZV0"/>
<reference evidence="2 3" key="1">
    <citation type="journal article" date="2012" name="Stand. Genomic Sci.">
        <title>Complete genome sequence of the facultatively chemolithoautotrophic and methylotrophic alpha Proteobacterium Starkeya novella type strain (ATCC 8093(T)).</title>
        <authorList>
            <person name="Kappler U."/>
            <person name="Davenport K."/>
            <person name="Beatson S."/>
            <person name="Lucas S."/>
            <person name="Lapidus A."/>
            <person name="Copeland A."/>
            <person name="Berry K.W."/>
            <person name="Glavina Del Rio T."/>
            <person name="Hammon N."/>
            <person name="Dalin E."/>
            <person name="Tice H."/>
            <person name="Pitluck S."/>
            <person name="Richardson P."/>
            <person name="Bruce D."/>
            <person name="Goodwin L.A."/>
            <person name="Han C."/>
            <person name="Tapia R."/>
            <person name="Detter J.C."/>
            <person name="Chang Y.J."/>
            <person name="Jeffries C.D."/>
            <person name="Land M."/>
            <person name="Hauser L."/>
            <person name="Kyrpides N.C."/>
            <person name="Goker M."/>
            <person name="Ivanova N."/>
            <person name="Klenk H.P."/>
            <person name="Woyke T."/>
        </authorList>
    </citation>
    <scope>NUCLEOTIDE SEQUENCE [LARGE SCALE GENOMIC DNA]</scope>
    <source>
        <strain evidence="3">ATCC 8093 / DSM 506 / JCM 20403 / CCM 1077 / IAM 12100 / NBRC 12443 / NCIMB 10456</strain>
    </source>
</reference>
<dbReference type="eggNOG" id="ENOG5031EBS">
    <property type="taxonomic scope" value="Bacteria"/>
</dbReference>
<dbReference type="InterPro" id="IPR053802">
    <property type="entry name" value="DUF6950"/>
</dbReference>
<organism evidence="2 3">
    <name type="scientific">Ancylobacter novellus (strain ATCC 8093 / DSM 506 / JCM 20403 / CCM 1077 / IAM 12100 / NBRC 12443 / NCIMB 10456)</name>
    <name type="common">Starkeya novella</name>
    <dbReference type="NCBI Taxonomy" id="639283"/>
    <lineage>
        <taxon>Bacteria</taxon>
        <taxon>Pseudomonadati</taxon>
        <taxon>Pseudomonadota</taxon>
        <taxon>Alphaproteobacteria</taxon>
        <taxon>Hyphomicrobiales</taxon>
        <taxon>Xanthobacteraceae</taxon>
        <taxon>Ancylobacter</taxon>
    </lineage>
</organism>
<dbReference type="KEGG" id="sno:Snov_0027"/>
<evidence type="ECO:0000259" key="1">
    <source>
        <dbReference type="Pfam" id="PF22262"/>
    </source>
</evidence>
<protein>
    <recommendedName>
        <fullName evidence="1">DUF6950 domain-containing protein</fullName>
    </recommendedName>
</protein>
<keyword evidence="3" id="KW-1185">Reference proteome</keyword>
<evidence type="ECO:0000313" key="3">
    <source>
        <dbReference type="Proteomes" id="UP000006633"/>
    </source>
</evidence>
<dbReference type="OrthoDB" id="6586924at2"/>
<accession>D6ZZV0</accession>
<dbReference type="HOGENOM" id="CLU_153891_0_0_5"/>
<dbReference type="Proteomes" id="UP000006633">
    <property type="component" value="Chromosome"/>
</dbReference>
<feature type="domain" description="DUF6950" evidence="1">
    <location>
        <begin position="1"/>
        <end position="133"/>
    </location>
</feature>
<name>D6ZZV0_ANCN5</name>
<sequence>MRIKGWERELRLVVEKHIALPSAYGISDCYIIADDAVEAVTGKRMFTGARGYRTAAGAAKKLRKRGFLTVADAFAARFAEIPAMMAQRGDIGVIHQPNGDVTGGVFTGLGFFTRDGDRAVFLPCTDVARAFRVD</sequence>
<evidence type="ECO:0000313" key="2">
    <source>
        <dbReference type="EMBL" id="ADH87364.1"/>
    </source>
</evidence>
<dbReference type="RefSeq" id="WP_013164869.1">
    <property type="nucleotide sequence ID" value="NC_014217.1"/>
</dbReference>
<dbReference type="Pfam" id="PF22262">
    <property type="entry name" value="DUF6950"/>
    <property type="match status" value="1"/>
</dbReference>
<dbReference type="EMBL" id="CP002026">
    <property type="protein sequence ID" value="ADH87364.1"/>
    <property type="molecule type" value="Genomic_DNA"/>
</dbReference>
<proteinExistence type="predicted"/>
<gene>
    <name evidence="2" type="ordered locus">Snov_0027</name>
</gene>
<dbReference type="STRING" id="639283.Snov_0027"/>